<comment type="similarity">
    <text evidence="1">Belongs to the mannose-6-phosphate isomerase type 2 family.</text>
</comment>
<name>A0AAU9EEY4_9BACT</name>
<dbReference type="KEGG" id="dmp:FAK_27740"/>
<keyword evidence="3" id="KW-0808">Transferase</keyword>
<keyword evidence="4 10" id="KW-0548">Nucleotidyltransferase</keyword>
<dbReference type="CDD" id="cd02509">
    <property type="entry name" value="GDP-M1P_Guanylyltransferase"/>
    <property type="match status" value="1"/>
</dbReference>
<dbReference type="GO" id="GO:0005525">
    <property type="term" value="F:GTP binding"/>
    <property type="evidence" value="ECO:0007669"/>
    <property type="project" value="UniProtKB-KW"/>
</dbReference>
<dbReference type="InterPro" id="IPR054566">
    <property type="entry name" value="ManC/GMP-like_b-helix"/>
</dbReference>
<organism evidence="10 11">
    <name type="scientific">Desulfoferula mesophila</name>
    <dbReference type="NCBI Taxonomy" id="3058419"/>
    <lineage>
        <taxon>Bacteria</taxon>
        <taxon>Pseudomonadati</taxon>
        <taxon>Thermodesulfobacteriota</taxon>
        <taxon>Desulfarculia</taxon>
        <taxon>Desulfarculales</taxon>
        <taxon>Desulfarculaceae</taxon>
        <taxon>Desulfoferula</taxon>
    </lineage>
</organism>
<sequence length="360" mass="38987">MNLYAVIMAGGSGTRFWPASRQKRPKQLLTLTGERSLLQQTVDRLGPLTPLERVLVVTGSLHADEVLEQLPDLPPENVLAEPMGRNTAAACGLAAAWVARRDPQAVCLVLPADHLIIDEMLFLTTLRRAAELAAAQQVLVTLGLTPRFAATGFGYIETGQVADPQPPAISHVAAFHEKPDLATAEEYLGSGRHLWNSGMFAWRAGVLLDELSRHLPDLAKGLGELGPCLGQADQDDTMQCVYPDLPAISIDHGVLEKSSRLRVVKADFGWSDVGSWEAMSELWELDHLGNACREGKQQIHAVDSHGNVVSAGGRLAALLGVKDLVVVVTDDVVLVAPRSKCQEVGRLLDELKVKGREEYL</sequence>
<evidence type="ECO:0000313" key="10">
    <source>
        <dbReference type="EMBL" id="BEQ15708.1"/>
    </source>
</evidence>
<evidence type="ECO:0000256" key="5">
    <source>
        <dbReference type="ARBA" id="ARBA00022741"/>
    </source>
</evidence>
<dbReference type="SUPFAM" id="SSF53448">
    <property type="entry name" value="Nucleotide-diphospho-sugar transferases"/>
    <property type="match status" value="1"/>
</dbReference>
<dbReference type="SUPFAM" id="SSF159283">
    <property type="entry name" value="Guanosine diphospho-D-mannose pyrophosphorylase/mannose-6-phosphate isomerase linker domain"/>
    <property type="match status" value="1"/>
</dbReference>
<dbReference type="FunFam" id="3.90.550.10:FF:000046">
    <property type="entry name" value="Mannose-1-phosphate guanylyltransferase (GDP)"/>
    <property type="match status" value="1"/>
</dbReference>
<evidence type="ECO:0000256" key="1">
    <source>
        <dbReference type="ARBA" id="ARBA00006115"/>
    </source>
</evidence>
<dbReference type="InterPro" id="IPR029044">
    <property type="entry name" value="Nucleotide-diphossugar_trans"/>
</dbReference>
<keyword evidence="6" id="KW-0342">GTP-binding</keyword>
<keyword evidence="11" id="KW-1185">Reference proteome</keyword>
<dbReference type="PANTHER" id="PTHR46390">
    <property type="entry name" value="MANNOSE-1-PHOSPHATE GUANYLYLTRANSFERASE"/>
    <property type="match status" value="1"/>
</dbReference>
<evidence type="ECO:0000256" key="7">
    <source>
        <dbReference type="ARBA" id="ARBA00047343"/>
    </source>
</evidence>
<dbReference type="Pfam" id="PF00483">
    <property type="entry name" value="NTP_transferase"/>
    <property type="match status" value="1"/>
</dbReference>
<dbReference type="RefSeq" id="WP_338600499.1">
    <property type="nucleotide sequence ID" value="NZ_AP028679.1"/>
</dbReference>
<evidence type="ECO:0000256" key="4">
    <source>
        <dbReference type="ARBA" id="ARBA00022695"/>
    </source>
</evidence>
<keyword evidence="5" id="KW-0547">Nucleotide-binding</keyword>
<dbReference type="InterPro" id="IPR051161">
    <property type="entry name" value="Mannose-6P_isomerase_type2"/>
</dbReference>
<dbReference type="PANTHER" id="PTHR46390:SF1">
    <property type="entry name" value="MANNOSE-1-PHOSPHATE GUANYLYLTRANSFERASE"/>
    <property type="match status" value="1"/>
</dbReference>
<dbReference type="EC" id="2.7.7.13" evidence="2"/>
<evidence type="ECO:0000256" key="2">
    <source>
        <dbReference type="ARBA" id="ARBA00012387"/>
    </source>
</evidence>
<evidence type="ECO:0000256" key="3">
    <source>
        <dbReference type="ARBA" id="ARBA00022679"/>
    </source>
</evidence>
<dbReference type="InterPro" id="IPR049577">
    <property type="entry name" value="GMPP_N"/>
</dbReference>
<dbReference type="AlphaFoldDB" id="A0AAU9EEY4"/>
<evidence type="ECO:0000256" key="6">
    <source>
        <dbReference type="ARBA" id="ARBA00023134"/>
    </source>
</evidence>
<dbReference type="Pfam" id="PF22640">
    <property type="entry name" value="ManC_GMP_beta-helix"/>
    <property type="match status" value="1"/>
</dbReference>
<comment type="catalytic activity">
    <reaction evidence="7">
        <text>alpha-D-mannose 1-phosphate + GTP + H(+) = GDP-alpha-D-mannose + diphosphate</text>
        <dbReference type="Rhea" id="RHEA:15229"/>
        <dbReference type="ChEBI" id="CHEBI:15378"/>
        <dbReference type="ChEBI" id="CHEBI:33019"/>
        <dbReference type="ChEBI" id="CHEBI:37565"/>
        <dbReference type="ChEBI" id="CHEBI:57527"/>
        <dbReference type="ChEBI" id="CHEBI:58409"/>
        <dbReference type="EC" id="2.7.7.13"/>
    </reaction>
</comment>
<dbReference type="EMBL" id="AP028679">
    <property type="protein sequence ID" value="BEQ15708.1"/>
    <property type="molecule type" value="Genomic_DNA"/>
</dbReference>
<dbReference type="Proteomes" id="UP001366166">
    <property type="component" value="Chromosome"/>
</dbReference>
<dbReference type="InterPro" id="IPR005835">
    <property type="entry name" value="NTP_transferase_dom"/>
</dbReference>
<feature type="domain" description="MannoseP isomerase/GMP-like beta-helix" evidence="9">
    <location>
        <begin position="301"/>
        <end position="351"/>
    </location>
</feature>
<dbReference type="GO" id="GO:0004475">
    <property type="term" value="F:mannose-1-phosphate guanylyltransferase (GTP) activity"/>
    <property type="evidence" value="ECO:0007669"/>
    <property type="project" value="UniProtKB-EC"/>
</dbReference>
<evidence type="ECO:0000313" key="11">
    <source>
        <dbReference type="Proteomes" id="UP001366166"/>
    </source>
</evidence>
<reference evidence="11" key="1">
    <citation type="journal article" date="2023" name="Arch. Microbiol.">
        <title>Desulfoferula mesophilus gen. nov. sp. nov., a mesophilic sulfate-reducing bacterium isolated from a brackish lake sediment.</title>
        <authorList>
            <person name="Watanabe T."/>
            <person name="Yabe T."/>
            <person name="Tsuji J.M."/>
            <person name="Fukui M."/>
        </authorList>
    </citation>
    <scope>NUCLEOTIDE SEQUENCE [LARGE SCALE GENOMIC DNA]</scope>
    <source>
        <strain evidence="11">12FAK</strain>
    </source>
</reference>
<proteinExistence type="inferred from homology"/>
<accession>A0AAU9EEY4</accession>
<gene>
    <name evidence="10" type="primary">manC</name>
    <name evidence="10" type="ORF">FAK_27740</name>
</gene>
<dbReference type="GO" id="GO:0009298">
    <property type="term" value="P:GDP-mannose biosynthetic process"/>
    <property type="evidence" value="ECO:0007669"/>
    <property type="project" value="TreeGrafter"/>
</dbReference>
<evidence type="ECO:0000259" key="8">
    <source>
        <dbReference type="Pfam" id="PF00483"/>
    </source>
</evidence>
<feature type="domain" description="Nucleotidyl transferase" evidence="8">
    <location>
        <begin position="5"/>
        <end position="282"/>
    </location>
</feature>
<protein>
    <recommendedName>
        <fullName evidence="2">mannose-1-phosphate guanylyltransferase</fullName>
        <ecNumber evidence="2">2.7.7.13</ecNumber>
    </recommendedName>
</protein>
<evidence type="ECO:0000259" key="9">
    <source>
        <dbReference type="Pfam" id="PF22640"/>
    </source>
</evidence>
<dbReference type="Gene3D" id="3.90.550.10">
    <property type="entry name" value="Spore Coat Polysaccharide Biosynthesis Protein SpsA, Chain A"/>
    <property type="match status" value="1"/>
</dbReference>